<sequence>MAPIAPIADTSLSSLLTTLTSALDSATKVVPSEETTLPPKDGISLLDVKNELLLSYLQHLVFLILLKIRNLKADTDSQEHGNDLRNDAVNKLVALRVYLEKGVRPLESKLKYQIDKVVRAADDAAHATEQKPERRAKSTAKAVKTRAESDGSDVGSG</sequence>
<organism evidence="1 2">
    <name type="scientific">Coniosporium uncinatum</name>
    <dbReference type="NCBI Taxonomy" id="93489"/>
    <lineage>
        <taxon>Eukaryota</taxon>
        <taxon>Fungi</taxon>
        <taxon>Dikarya</taxon>
        <taxon>Ascomycota</taxon>
        <taxon>Pezizomycotina</taxon>
        <taxon>Dothideomycetes</taxon>
        <taxon>Dothideomycetes incertae sedis</taxon>
        <taxon>Coniosporium</taxon>
    </lineage>
</organism>
<evidence type="ECO:0000313" key="1">
    <source>
        <dbReference type="EMBL" id="KAK3065839.1"/>
    </source>
</evidence>
<reference evidence="1" key="1">
    <citation type="submission" date="2024-09" db="EMBL/GenBank/DDBJ databases">
        <title>Black Yeasts Isolated from many extreme environments.</title>
        <authorList>
            <person name="Coleine C."/>
            <person name="Stajich J.E."/>
            <person name="Selbmann L."/>
        </authorList>
    </citation>
    <scope>NUCLEOTIDE SEQUENCE</scope>
    <source>
        <strain evidence="1">CCFEE 5737</strain>
    </source>
</reference>
<proteinExistence type="predicted"/>
<protein>
    <submittedName>
        <fullName evidence="1">Uncharacterized protein</fullName>
    </submittedName>
</protein>
<dbReference type="Proteomes" id="UP001186974">
    <property type="component" value="Unassembled WGS sequence"/>
</dbReference>
<comment type="caution">
    <text evidence="1">The sequence shown here is derived from an EMBL/GenBank/DDBJ whole genome shotgun (WGS) entry which is preliminary data.</text>
</comment>
<evidence type="ECO:0000313" key="2">
    <source>
        <dbReference type="Proteomes" id="UP001186974"/>
    </source>
</evidence>
<feature type="non-terminal residue" evidence="1">
    <location>
        <position position="157"/>
    </location>
</feature>
<accession>A0ACC3DDW1</accession>
<gene>
    <name evidence="1" type="ORF">LTS18_002334</name>
</gene>
<dbReference type="EMBL" id="JAWDJW010006173">
    <property type="protein sequence ID" value="KAK3065839.1"/>
    <property type="molecule type" value="Genomic_DNA"/>
</dbReference>
<keyword evidence="2" id="KW-1185">Reference proteome</keyword>
<name>A0ACC3DDW1_9PEZI</name>